<sequence length="486" mass="54667">MKRYVVIAATCFAVFIQGCSSDFLNREPLDRLSSGQFWQTKQDFDMALTAIYGNLQNPMFSVGTPDWDLITDNGYGQHNSNGSQAIVRGDIFASSGGYISALYTNCYSGIARINIFLAQVANYQGTAIDESTRAVYEAEARFMRAYYYYLLYACYGDVPLIREPLTLANQAQPKVAAEEILTFVLQEVDAAITGLPDVLYSAGKGHAVKSSAQALKLRVLMFAAYGDDGTPDRSLLTQAKSVAEQLLQAGYRLADTFESVFRDHTQEGNPEIMFSVKFLAPDNATSMDQWYGDWLVASPLQSFFQAFEAGDKRRDQTVFVGQVEFDGNIHRPSNNVPTGYGLKKFLTPELMPYGYSTQSQQDWVMFRFAEVLLSFAEAENELSGPTVAARDAIDAIRSRAGLGEVPQTIGTEQFRQLIRKERRMEMAFEGIRYFDLKRWHIAGEVLNQVTDGILTYKFEDKFYKWPIPQTEIDKSQGVLIQNEDYQ</sequence>
<gene>
    <name evidence="8" type="ORF">ACFSR5_15620</name>
</gene>
<dbReference type="Proteomes" id="UP001597545">
    <property type="component" value="Unassembled WGS sequence"/>
</dbReference>
<proteinExistence type="inferred from homology"/>
<keyword evidence="9" id="KW-1185">Reference proteome</keyword>
<dbReference type="EMBL" id="JBHULR010000009">
    <property type="protein sequence ID" value="MFD2549078.1"/>
    <property type="molecule type" value="Genomic_DNA"/>
</dbReference>
<name>A0ABW5KLJ7_9SPHI</name>
<protein>
    <submittedName>
        <fullName evidence="8">RagB/SusD family nutrient uptake outer membrane protein</fullName>
    </submittedName>
</protein>
<keyword evidence="4" id="KW-0472">Membrane</keyword>
<evidence type="ECO:0000256" key="4">
    <source>
        <dbReference type="ARBA" id="ARBA00023136"/>
    </source>
</evidence>
<organism evidence="8 9">
    <name type="scientific">Sphingobacterium suaedae</name>
    <dbReference type="NCBI Taxonomy" id="1686402"/>
    <lineage>
        <taxon>Bacteria</taxon>
        <taxon>Pseudomonadati</taxon>
        <taxon>Bacteroidota</taxon>
        <taxon>Sphingobacteriia</taxon>
        <taxon>Sphingobacteriales</taxon>
        <taxon>Sphingobacteriaceae</taxon>
        <taxon>Sphingobacterium</taxon>
    </lineage>
</organism>
<evidence type="ECO:0000313" key="8">
    <source>
        <dbReference type="EMBL" id="MFD2549078.1"/>
    </source>
</evidence>
<evidence type="ECO:0000256" key="5">
    <source>
        <dbReference type="ARBA" id="ARBA00023237"/>
    </source>
</evidence>
<dbReference type="Pfam" id="PF14322">
    <property type="entry name" value="SusD-like_3"/>
    <property type="match status" value="1"/>
</dbReference>
<feature type="domain" description="SusD-like N-terminal" evidence="7">
    <location>
        <begin position="67"/>
        <end position="219"/>
    </location>
</feature>
<accession>A0ABW5KLJ7</accession>
<dbReference type="PROSITE" id="PS51257">
    <property type="entry name" value="PROKAR_LIPOPROTEIN"/>
    <property type="match status" value="1"/>
</dbReference>
<keyword evidence="3" id="KW-0732">Signal</keyword>
<keyword evidence="5" id="KW-0998">Cell outer membrane</keyword>
<comment type="caution">
    <text evidence="8">The sequence shown here is derived from an EMBL/GenBank/DDBJ whole genome shotgun (WGS) entry which is preliminary data.</text>
</comment>
<evidence type="ECO:0000259" key="7">
    <source>
        <dbReference type="Pfam" id="PF14322"/>
    </source>
</evidence>
<dbReference type="Pfam" id="PF07980">
    <property type="entry name" value="SusD_RagB"/>
    <property type="match status" value="1"/>
</dbReference>
<dbReference type="SUPFAM" id="SSF48452">
    <property type="entry name" value="TPR-like"/>
    <property type="match status" value="1"/>
</dbReference>
<dbReference type="InterPro" id="IPR033985">
    <property type="entry name" value="SusD-like_N"/>
</dbReference>
<evidence type="ECO:0000256" key="2">
    <source>
        <dbReference type="ARBA" id="ARBA00006275"/>
    </source>
</evidence>
<evidence type="ECO:0000313" key="9">
    <source>
        <dbReference type="Proteomes" id="UP001597545"/>
    </source>
</evidence>
<feature type="domain" description="RagB/SusD" evidence="6">
    <location>
        <begin position="330"/>
        <end position="485"/>
    </location>
</feature>
<evidence type="ECO:0000256" key="3">
    <source>
        <dbReference type="ARBA" id="ARBA00022729"/>
    </source>
</evidence>
<dbReference type="Gene3D" id="1.25.40.390">
    <property type="match status" value="1"/>
</dbReference>
<evidence type="ECO:0000256" key="1">
    <source>
        <dbReference type="ARBA" id="ARBA00004442"/>
    </source>
</evidence>
<comment type="subcellular location">
    <subcellularLocation>
        <location evidence="1">Cell outer membrane</location>
    </subcellularLocation>
</comment>
<dbReference type="InterPro" id="IPR012944">
    <property type="entry name" value="SusD_RagB_dom"/>
</dbReference>
<comment type="similarity">
    <text evidence="2">Belongs to the SusD family.</text>
</comment>
<dbReference type="InterPro" id="IPR011990">
    <property type="entry name" value="TPR-like_helical_dom_sf"/>
</dbReference>
<reference evidence="9" key="1">
    <citation type="journal article" date="2019" name="Int. J. Syst. Evol. Microbiol.">
        <title>The Global Catalogue of Microorganisms (GCM) 10K type strain sequencing project: providing services to taxonomists for standard genome sequencing and annotation.</title>
        <authorList>
            <consortium name="The Broad Institute Genomics Platform"/>
            <consortium name="The Broad Institute Genome Sequencing Center for Infectious Disease"/>
            <person name="Wu L."/>
            <person name="Ma J."/>
        </authorList>
    </citation>
    <scope>NUCLEOTIDE SEQUENCE [LARGE SCALE GENOMIC DNA]</scope>
    <source>
        <strain evidence="9">KCTC 42662</strain>
    </source>
</reference>
<evidence type="ECO:0000259" key="6">
    <source>
        <dbReference type="Pfam" id="PF07980"/>
    </source>
</evidence>
<dbReference type="RefSeq" id="WP_380905398.1">
    <property type="nucleotide sequence ID" value="NZ_JBHUEG010000009.1"/>
</dbReference>